<name>X1QUM2_9ZZZZ</name>
<dbReference type="AlphaFoldDB" id="X1QUM2"/>
<dbReference type="EMBL" id="BARW01001134">
    <property type="protein sequence ID" value="GAI72282.1"/>
    <property type="molecule type" value="Genomic_DNA"/>
</dbReference>
<protein>
    <submittedName>
        <fullName evidence="1">Uncharacterized protein</fullName>
    </submittedName>
</protein>
<organism evidence="1">
    <name type="scientific">marine sediment metagenome</name>
    <dbReference type="NCBI Taxonomy" id="412755"/>
    <lineage>
        <taxon>unclassified sequences</taxon>
        <taxon>metagenomes</taxon>
        <taxon>ecological metagenomes</taxon>
    </lineage>
</organism>
<gene>
    <name evidence="1" type="ORF">S12H4_03866</name>
</gene>
<accession>X1QUM2</accession>
<proteinExistence type="predicted"/>
<evidence type="ECO:0000313" key="1">
    <source>
        <dbReference type="EMBL" id="GAI72282.1"/>
    </source>
</evidence>
<comment type="caution">
    <text evidence="1">The sequence shown here is derived from an EMBL/GenBank/DDBJ whole genome shotgun (WGS) entry which is preliminary data.</text>
</comment>
<sequence>MQQPKQEVCTIRIMFPVVSDEKAIEYKKRLTEVLKDNPDATMQFSLMGIPQNITSGS</sequence>
<reference evidence="1" key="1">
    <citation type="journal article" date="2014" name="Front. Microbiol.">
        <title>High frequency of phylogenetically diverse reductive dehalogenase-homologous genes in deep subseafloor sedimentary metagenomes.</title>
        <authorList>
            <person name="Kawai M."/>
            <person name="Futagami T."/>
            <person name="Toyoda A."/>
            <person name="Takaki Y."/>
            <person name="Nishi S."/>
            <person name="Hori S."/>
            <person name="Arai W."/>
            <person name="Tsubouchi T."/>
            <person name="Morono Y."/>
            <person name="Uchiyama I."/>
            <person name="Ito T."/>
            <person name="Fujiyama A."/>
            <person name="Inagaki F."/>
            <person name="Takami H."/>
        </authorList>
    </citation>
    <scope>NUCLEOTIDE SEQUENCE</scope>
    <source>
        <strain evidence="1">Expedition CK06-06</strain>
    </source>
</reference>